<dbReference type="InterPro" id="IPR036277">
    <property type="entry name" value="SMC_hinge_sf"/>
</dbReference>
<feature type="coiled-coil region" evidence="2">
    <location>
        <begin position="719"/>
        <end position="756"/>
    </location>
</feature>
<dbReference type="InterPro" id="IPR027417">
    <property type="entry name" value="P-loop_NTPase"/>
</dbReference>
<feature type="coiled-coil region" evidence="2">
    <location>
        <begin position="928"/>
        <end position="955"/>
    </location>
</feature>
<dbReference type="GO" id="GO:0005694">
    <property type="term" value="C:chromosome"/>
    <property type="evidence" value="ECO:0007669"/>
    <property type="project" value="InterPro"/>
</dbReference>
<dbReference type="OMA" id="TEMECIA"/>
<proteinExistence type="predicted"/>
<evidence type="ECO:0000256" key="3">
    <source>
        <dbReference type="SAM" id="MobiDB-lite"/>
    </source>
</evidence>
<dbReference type="AlphaFoldDB" id="A0A6A5BHS2"/>
<dbReference type="VEuPathDB" id="AmoebaDB:NfTy_090280"/>
<evidence type="ECO:0000259" key="5">
    <source>
        <dbReference type="Pfam" id="PF06470"/>
    </source>
</evidence>
<comment type="caution">
    <text evidence="6">The sequence shown here is derived from an EMBL/GenBank/DDBJ whole genome shotgun (WGS) entry which is preliminary data.</text>
</comment>
<dbReference type="GO" id="GO:0005524">
    <property type="term" value="F:ATP binding"/>
    <property type="evidence" value="ECO:0007669"/>
    <property type="project" value="InterPro"/>
</dbReference>
<feature type="coiled-coil region" evidence="2">
    <location>
        <begin position="430"/>
        <end position="524"/>
    </location>
</feature>
<dbReference type="VEuPathDB" id="AmoebaDB:NF0089410"/>
<dbReference type="Gene3D" id="3.40.50.300">
    <property type="entry name" value="P-loop containing nucleotide triphosphate hydrolases"/>
    <property type="match status" value="2"/>
</dbReference>
<keyword evidence="1 2" id="KW-0175">Coiled coil</keyword>
<name>A0A6A5BHS2_NAEFO</name>
<sequence>MFLHKVYMKGFKSYSQSAPKQVEFIKGVNCLVGPNGKGKSNIVDAICFALGFDIKQLRVSKLDDLLTTRGDEKEPYAFVQLIFSNYHPNGENSSRKERLDKGEEDDFMKDDDVVVDDDENLKEPHSSLCSSSKTTTSSSSLEEEHSTQSTTTLQHELSVTIFKDKNARKYKLDGKHVSLREVQNFLFRNGLRNCANYVILQNQVIALSFKDPKKLAEMITDESGGLNFQQKVEKALHDLELWKGTENHIMQQIDRLKKVIEEDLKKIQLVQEKQSVETDLRYARIAVKLSKKTRLGKNVATKLEDQANIRQQAASMQNELSKILSTVDKFNIDQDDRTRQACEECLAELELLEKNRQDLEFNVDLIQEEISQLEEKQKKMLEAYEQQLHLEEKRKNEMSSRQQMLTIMDARITVITTMMKSSTQSTVTSAEQLSTQIMQAEGTIESLTASVRHLTAALQNLQTEKSKTEGQILELQNLIASLNLRSNLTLGEVQQQLSHVRHEMERYESNIHSMNSQYSNLSNELSYHELDFNRNSTLINMITFKTNAEDYTLPLSIIAGRNIFNVITQTTDEAEEVLNLYNKPKRHCVIWPMDRLDASPQRKKIEYQRKLIERRDLQFIIPMELMNYSSEIETAIVRCFGDFVISPSNDMSKKLLQLGISSVTRDGVKHIPGRVIGGDFSPLQSSNLIVKRIKQQQVHNKLMEEQRCVEIVKLKIIEHEKLRKEIESFQQSTQRLNQQREYLEKLNDQEKMLHERISKENIDVMEFNVKKKFWQEQLHSTNAVEKLNMELDHLTTEREKLVDELDNLEQQEEEKISSRELKEINVEIEKMKEKEKSLKEALCDCIKRIDEISQRYELMRRNQEEEKYKSKKLLQRMEEIEKSLKAMEQQEKTITKEINACQKEISAIDHATSLELFDQANEMNSKTEEELEVLISHLEKKYMKLKKKAKNTLVDASDVERKQQTLNNSINRVEWIKVSCEQLKEGISHGQQVVDRYNQIAFEKISNLFVKYSSLMLPNKECHLAKVGEKVSEGIEIIVKHKQTSAVSRKSILTRTRENQVISGEMQAIPLNQLSGGEKTMLSLAFLFALATFKSSMFYVLDEIDANLDEEKQKIVARIMTTMFKDKQQVIMISHNSALQSEAHRIIHV</sequence>
<feature type="compositionally biased region" description="Acidic residues" evidence="3">
    <location>
        <begin position="102"/>
        <end position="120"/>
    </location>
</feature>
<reference evidence="6 7" key="1">
    <citation type="journal article" date="2019" name="Sci. Rep.">
        <title>Nanopore sequencing improves the draft genome of the human pathogenic amoeba Naegleria fowleri.</title>
        <authorList>
            <person name="Liechti N."/>
            <person name="Schurch N."/>
            <person name="Bruggmann R."/>
            <person name="Wittwer M."/>
        </authorList>
    </citation>
    <scope>NUCLEOTIDE SEQUENCE [LARGE SCALE GENOMIC DNA]</scope>
    <source>
        <strain evidence="6 7">ATCC 30894</strain>
    </source>
</reference>
<dbReference type="InterPro" id="IPR003395">
    <property type="entry name" value="RecF/RecN/SMC_N"/>
</dbReference>
<dbReference type="SUPFAM" id="SSF52540">
    <property type="entry name" value="P-loop containing nucleoside triphosphate hydrolases"/>
    <property type="match status" value="2"/>
</dbReference>
<feature type="compositionally biased region" description="Low complexity" evidence="3">
    <location>
        <begin position="126"/>
        <end position="140"/>
    </location>
</feature>
<dbReference type="Proteomes" id="UP000444721">
    <property type="component" value="Unassembled WGS sequence"/>
</dbReference>
<feature type="domain" description="SMC hinge" evidence="5">
    <location>
        <begin position="549"/>
        <end position="650"/>
    </location>
</feature>
<dbReference type="VEuPathDB" id="AmoebaDB:FDP41_006394"/>
<evidence type="ECO:0000313" key="7">
    <source>
        <dbReference type="Proteomes" id="UP000444721"/>
    </source>
</evidence>
<feature type="coiled-coil region" evidence="2">
    <location>
        <begin position="784"/>
        <end position="841"/>
    </location>
</feature>
<accession>A0A6A5BHS2</accession>
<evidence type="ECO:0000256" key="1">
    <source>
        <dbReference type="ARBA" id="ARBA00023054"/>
    </source>
</evidence>
<dbReference type="OrthoDB" id="2021164at2759"/>
<evidence type="ECO:0000256" key="2">
    <source>
        <dbReference type="SAM" id="Coils"/>
    </source>
</evidence>
<dbReference type="GO" id="GO:0051276">
    <property type="term" value="P:chromosome organization"/>
    <property type="evidence" value="ECO:0007669"/>
    <property type="project" value="InterPro"/>
</dbReference>
<dbReference type="Gene3D" id="1.10.287.1490">
    <property type="match status" value="1"/>
</dbReference>
<feature type="coiled-coil region" evidence="2">
    <location>
        <begin position="342"/>
        <end position="401"/>
    </location>
</feature>
<evidence type="ECO:0008006" key="8">
    <source>
        <dbReference type="Google" id="ProtNLM"/>
    </source>
</evidence>
<gene>
    <name evidence="6" type="ORF">FDP41_006394</name>
</gene>
<feature type="coiled-coil region" evidence="2">
    <location>
        <begin position="870"/>
        <end position="904"/>
    </location>
</feature>
<dbReference type="GeneID" id="68113612"/>
<feature type="domain" description="RecF/RecN/SMC N-terminal" evidence="4">
    <location>
        <begin position="2"/>
        <end position="89"/>
    </location>
</feature>
<keyword evidence="7" id="KW-1185">Reference proteome</keyword>
<dbReference type="InterPro" id="IPR010935">
    <property type="entry name" value="SMC_hinge"/>
</dbReference>
<dbReference type="PANTHER" id="PTHR43977">
    <property type="entry name" value="STRUCTURAL MAINTENANCE OF CHROMOSOMES PROTEIN 3"/>
    <property type="match status" value="1"/>
</dbReference>
<dbReference type="EMBL" id="VFQX01000052">
    <property type="protein sequence ID" value="KAF0974362.1"/>
    <property type="molecule type" value="Genomic_DNA"/>
</dbReference>
<dbReference type="VEuPathDB" id="AmoebaDB:NF0089420"/>
<dbReference type="Pfam" id="PF02463">
    <property type="entry name" value="SMC_N"/>
    <property type="match status" value="2"/>
</dbReference>
<feature type="region of interest" description="Disordered" evidence="3">
    <location>
        <begin position="90"/>
        <end position="152"/>
    </location>
</feature>
<evidence type="ECO:0000259" key="4">
    <source>
        <dbReference type="Pfam" id="PF02463"/>
    </source>
</evidence>
<feature type="domain" description="RecF/RecN/SMC N-terminal" evidence="4">
    <location>
        <begin position="142"/>
        <end position="1149"/>
    </location>
</feature>
<protein>
    <recommendedName>
        <fullName evidence="8">SMC hinge domain-containing protein</fullName>
    </recommendedName>
</protein>
<evidence type="ECO:0000313" key="6">
    <source>
        <dbReference type="EMBL" id="KAF0974362.1"/>
    </source>
</evidence>
<dbReference type="Pfam" id="PF06470">
    <property type="entry name" value="SMC_hinge"/>
    <property type="match status" value="1"/>
</dbReference>
<dbReference type="SUPFAM" id="SSF75553">
    <property type="entry name" value="Smc hinge domain"/>
    <property type="match status" value="1"/>
</dbReference>
<organism evidence="6 7">
    <name type="scientific">Naegleria fowleri</name>
    <name type="common">Brain eating amoeba</name>
    <dbReference type="NCBI Taxonomy" id="5763"/>
    <lineage>
        <taxon>Eukaryota</taxon>
        <taxon>Discoba</taxon>
        <taxon>Heterolobosea</taxon>
        <taxon>Tetramitia</taxon>
        <taxon>Eutetramitia</taxon>
        <taxon>Vahlkampfiidae</taxon>
        <taxon>Naegleria</taxon>
    </lineage>
</organism>
<dbReference type="RefSeq" id="XP_044559075.1">
    <property type="nucleotide sequence ID" value="XM_044710024.1"/>
</dbReference>